<accession>A0ABT4T934</accession>
<name>A0ABT4T934_9ACTN</name>
<dbReference type="RefSeq" id="WP_271279414.1">
    <property type="nucleotide sequence ID" value="NZ_BAABFD010000002.1"/>
</dbReference>
<evidence type="ECO:0000313" key="2">
    <source>
        <dbReference type="EMBL" id="MDA0645929.1"/>
    </source>
</evidence>
<evidence type="ECO:0000256" key="1">
    <source>
        <dbReference type="SAM" id="MobiDB-lite"/>
    </source>
</evidence>
<gene>
    <name evidence="2" type="ORF">OUY24_35345</name>
</gene>
<sequence>MRVRPGGTGLELVSRQAGGSERRLAADRVVAAAGTTPSPPDSAWTWTRSWAPPACRPRSSTPTTTPAAPYARTAWTS</sequence>
<keyword evidence="3" id="KW-1185">Reference proteome</keyword>
<comment type="caution">
    <text evidence="2">The sequence shown here is derived from an EMBL/GenBank/DDBJ whole genome shotgun (WGS) entry which is preliminary data.</text>
</comment>
<feature type="region of interest" description="Disordered" evidence="1">
    <location>
        <begin position="53"/>
        <end position="77"/>
    </location>
</feature>
<organism evidence="2 3">
    <name type="scientific">Nonomuraea ferruginea</name>
    <dbReference type="NCBI Taxonomy" id="46174"/>
    <lineage>
        <taxon>Bacteria</taxon>
        <taxon>Bacillati</taxon>
        <taxon>Actinomycetota</taxon>
        <taxon>Actinomycetes</taxon>
        <taxon>Streptosporangiales</taxon>
        <taxon>Streptosporangiaceae</taxon>
        <taxon>Nonomuraea</taxon>
    </lineage>
</organism>
<evidence type="ECO:0000313" key="3">
    <source>
        <dbReference type="Proteomes" id="UP001212498"/>
    </source>
</evidence>
<proteinExistence type="predicted"/>
<dbReference type="Proteomes" id="UP001212498">
    <property type="component" value="Unassembled WGS sequence"/>
</dbReference>
<feature type="region of interest" description="Disordered" evidence="1">
    <location>
        <begin position="1"/>
        <end position="23"/>
    </location>
</feature>
<evidence type="ECO:0008006" key="4">
    <source>
        <dbReference type="Google" id="ProtNLM"/>
    </source>
</evidence>
<reference evidence="2 3" key="1">
    <citation type="submission" date="2022-11" db="EMBL/GenBank/DDBJ databases">
        <title>Nonomuraea corallina sp. nov., a new species of the genus Nonomuraea isolated from sea side sediment in Thai sea.</title>
        <authorList>
            <person name="Ngamcharungchit C."/>
            <person name="Matsumoto A."/>
            <person name="Suriyachadkun C."/>
            <person name="Panbangred W."/>
            <person name="Inahashi Y."/>
            <person name="Intra B."/>
        </authorList>
    </citation>
    <scope>NUCLEOTIDE SEQUENCE [LARGE SCALE GENOMIC DNA]</scope>
    <source>
        <strain evidence="2 3">DSM 43553</strain>
    </source>
</reference>
<protein>
    <recommendedName>
        <fullName evidence="4">FAD/NAD(P)-binding domain-containing protein</fullName>
    </recommendedName>
</protein>
<dbReference type="EMBL" id="JAPNUD010000163">
    <property type="protein sequence ID" value="MDA0645929.1"/>
    <property type="molecule type" value="Genomic_DNA"/>
</dbReference>